<dbReference type="PROSITE" id="PS51462">
    <property type="entry name" value="NUDIX"/>
    <property type="match status" value="1"/>
</dbReference>
<dbReference type="SUPFAM" id="SSF53254">
    <property type="entry name" value="Phosphoglycerate mutase-like"/>
    <property type="match status" value="1"/>
</dbReference>
<dbReference type="InterPro" id="IPR013078">
    <property type="entry name" value="His_Pase_superF_clade-1"/>
</dbReference>
<evidence type="ECO:0000256" key="3">
    <source>
        <dbReference type="RuleBase" id="RU003476"/>
    </source>
</evidence>
<proteinExistence type="inferred from homology"/>
<dbReference type="InterPro" id="IPR029033">
    <property type="entry name" value="His_PPase_superfam"/>
</dbReference>
<sequence>MVPAGEIRAAGAVVLRPRQVLLVHRARYDDWSFPKGKLDRGEHRTAAAVREVEEETGVRIRLGVPLTRQRYLVGDRPKTVDYWVARPTGPDGVEGYVPNAEIDRVAWVDREEAPGLLSYDRDRSVLEEALSPARRKRTDALVVVRHAAARARRTWRADDRVRPLLASGRLDAARMVPTLQAFGVADILTSPSTRCVETVAPLAAALDLVPRRKPVLAEEDATPRAVRSLVRAEVDALSGTGRVALLCSHRPVLPVVFDALGLDDPRLDPGDIMVVHLRKGRVVAAERHAAHPGSEPAV</sequence>
<dbReference type="Gene3D" id="3.40.50.1240">
    <property type="entry name" value="Phosphoglycerate mutase-like"/>
    <property type="match status" value="1"/>
</dbReference>
<dbReference type="PANTHER" id="PTHR21340">
    <property type="entry name" value="DIADENOSINE 5,5-P1,P4-TETRAPHOSPHATE PYROPHOSPHOHYDROLASE MUTT"/>
    <property type="match status" value="1"/>
</dbReference>
<evidence type="ECO:0000256" key="1">
    <source>
        <dbReference type="ARBA" id="ARBA00005582"/>
    </source>
</evidence>
<comment type="caution">
    <text evidence="5">The sequence shown here is derived from an EMBL/GenBank/DDBJ whole genome shotgun (WGS) entry which is preliminary data.</text>
</comment>
<dbReference type="PRINTS" id="PR00502">
    <property type="entry name" value="NUDIXFAMILY"/>
</dbReference>
<reference evidence="6" key="1">
    <citation type="journal article" date="2019" name="Int. J. Syst. Evol. Microbiol.">
        <title>The Global Catalogue of Microorganisms (GCM) 10K type strain sequencing project: providing services to taxonomists for standard genome sequencing and annotation.</title>
        <authorList>
            <consortium name="The Broad Institute Genomics Platform"/>
            <consortium name="The Broad Institute Genome Sequencing Center for Infectious Disease"/>
            <person name="Wu L."/>
            <person name="Ma J."/>
        </authorList>
    </citation>
    <scope>NUCLEOTIDE SEQUENCE [LARGE SCALE GENOMIC DNA]</scope>
    <source>
        <strain evidence="6">JCM 16703</strain>
    </source>
</reference>
<dbReference type="CDD" id="cd03673">
    <property type="entry name" value="NUDIX_Ap6A_hydrolase"/>
    <property type="match status" value="1"/>
</dbReference>
<feature type="domain" description="Nudix hydrolase" evidence="4">
    <location>
        <begin position="5"/>
        <end position="130"/>
    </location>
</feature>
<dbReference type="Pfam" id="PF00293">
    <property type="entry name" value="NUDIX"/>
    <property type="match status" value="1"/>
</dbReference>
<dbReference type="Proteomes" id="UP001501495">
    <property type="component" value="Unassembled WGS sequence"/>
</dbReference>
<dbReference type="EMBL" id="BAAAZH010000036">
    <property type="protein sequence ID" value="GAA4129954.1"/>
    <property type="molecule type" value="Genomic_DNA"/>
</dbReference>
<keyword evidence="2 3" id="KW-0378">Hydrolase</keyword>
<dbReference type="InterPro" id="IPR000086">
    <property type="entry name" value="NUDIX_hydrolase_dom"/>
</dbReference>
<name>A0ABP7Y3E8_9ACTN</name>
<evidence type="ECO:0000313" key="6">
    <source>
        <dbReference type="Proteomes" id="UP001501495"/>
    </source>
</evidence>
<comment type="similarity">
    <text evidence="1 3">Belongs to the Nudix hydrolase family.</text>
</comment>
<gene>
    <name evidence="5" type="ORF">GCM10022215_43140</name>
</gene>
<dbReference type="Gene3D" id="3.90.79.10">
    <property type="entry name" value="Nucleoside Triphosphate Pyrophosphohydrolase"/>
    <property type="match status" value="1"/>
</dbReference>
<dbReference type="PANTHER" id="PTHR21340:SF0">
    <property type="entry name" value="BIS(5'-NUCLEOSYL)-TETRAPHOSPHATASE [ASYMMETRICAL]"/>
    <property type="match status" value="1"/>
</dbReference>
<dbReference type="Pfam" id="PF00300">
    <property type="entry name" value="His_Phos_1"/>
    <property type="match status" value="1"/>
</dbReference>
<organism evidence="5 6">
    <name type="scientific">Nocardioides fonticola</name>
    <dbReference type="NCBI Taxonomy" id="450363"/>
    <lineage>
        <taxon>Bacteria</taxon>
        <taxon>Bacillati</taxon>
        <taxon>Actinomycetota</taxon>
        <taxon>Actinomycetes</taxon>
        <taxon>Propionibacteriales</taxon>
        <taxon>Nocardioidaceae</taxon>
        <taxon>Nocardioides</taxon>
    </lineage>
</organism>
<dbReference type="InterPro" id="IPR015797">
    <property type="entry name" value="NUDIX_hydrolase-like_dom_sf"/>
</dbReference>
<dbReference type="SMART" id="SM00855">
    <property type="entry name" value="PGAM"/>
    <property type="match status" value="1"/>
</dbReference>
<dbReference type="InterPro" id="IPR051325">
    <property type="entry name" value="Nudix_hydrolase_domain"/>
</dbReference>
<dbReference type="PROSITE" id="PS00893">
    <property type="entry name" value="NUDIX_BOX"/>
    <property type="match status" value="1"/>
</dbReference>
<keyword evidence="6" id="KW-1185">Reference proteome</keyword>
<evidence type="ECO:0000256" key="2">
    <source>
        <dbReference type="ARBA" id="ARBA00022801"/>
    </source>
</evidence>
<accession>A0ABP7Y3E8</accession>
<protein>
    <submittedName>
        <fullName evidence="5">NUDIX hydrolase</fullName>
    </submittedName>
</protein>
<evidence type="ECO:0000259" key="4">
    <source>
        <dbReference type="PROSITE" id="PS51462"/>
    </source>
</evidence>
<dbReference type="InterPro" id="IPR020476">
    <property type="entry name" value="Nudix_hydrolase"/>
</dbReference>
<evidence type="ECO:0000313" key="5">
    <source>
        <dbReference type="EMBL" id="GAA4129954.1"/>
    </source>
</evidence>
<dbReference type="InterPro" id="IPR020084">
    <property type="entry name" value="NUDIX_hydrolase_CS"/>
</dbReference>
<dbReference type="SUPFAM" id="SSF55811">
    <property type="entry name" value="Nudix"/>
    <property type="match status" value="1"/>
</dbReference>
<dbReference type="GO" id="GO:0016787">
    <property type="term" value="F:hydrolase activity"/>
    <property type="evidence" value="ECO:0007669"/>
    <property type="project" value="UniProtKB-KW"/>
</dbReference>
<dbReference type="RefSeq" id="WP_344735615.1">
    <property type="nucleotide sequence ID" value="NZ_BAAAZH010000036.1"/>
</dbReference>